<dbReference type="Pfam" id="PF05920">
    <property type="entry name" value="Homeobox_KN"/>
    <property type="match status" value="1"/>
</dbReference>
<feature type="compositionally biased region" description="Low complexity" evidence="6">
    <location>
        <begin position="338"/>
        <end position="349"/>
    </location>
</feature>
<dbReference type="EMBL" id="JANVFU010000001">
    <property type="protein sequence ID" value="KAJ3750714.1"/>
    <property type="molecule type" value="Genomic_DNA"/>
</dbReference>
<keyword evidence="2 5" id="KW-0238">DNA-binding</keyword>
<comment type="similarity">
    <text evidence="1">Belongs to the TALE/M-ATYP homeobox family.</text>
</comment>
<sequence>MVATAHTTQGFDDRLVLSIEHFLDGLHTSNIDDVQDRWGNIVKDIVEGADSLNSTTSSLAVGVSDCMSLLCDTFLNLQVRTDERATRLGHDLESSLEATQSFTSWRSPSPSLTPTTDTTLPPYIPPSYTWLLSNLHNPYPTPQTRDEIASSTNTDRRLIDAWFVDVRRRIGWTRLVDSNRSSHKSSSKSKFRSSSPTSTCTTGIVKYKTRKELISASSRFFLPQSSAGATNSLSSLEIQTFSSLAETARGLYKDKLHPTQSPVHLPNQSQDTKRRTRKHTRATSIKQESDSESHSDEDAFQSHLNKRSRLSTRSISPADSLSSSLPSATPSPFPTTPTTPTFPSSSSSTLKRKRAVSSFEESLSPSLSSFSTEPTSPATKRLRTALNSAGISRSVSDPTPVPQAALTFDGFPAPVLHSWFTPDQACGEGDGALNLNFPEEWVDPFWEDPDPIVRSTVTDQSSLVSGSGMVPPPIQPYPLEINVVDLNIYSSSSSYDRSSRSASTSSPSTPALSASGTLTDEDEDDNDNDSLFGGDDDEAHEGDITATKTKEDVGVGEVGGTGKPLPEPTTWTTRMMMTTNMITPADILDQFNLSSLSPSSLNPPINPFTLSSLPELIFNLDALPNQDQTGTNPNTHANASANGNGKADGKADGDLNVNVNFDFNLGLDSGLGLGLDLGLDLESGLDSNFGFGSGFDGDFGSKEEADFGFGLNGFGGGFGSAFASGVGSYPQIQNQTQYQNQNHTQYPTHTQYPNQTQYPNPHQTQYPNQNQNQNQSRLGSEFGPGFGLGLPHLERDTSDTSGRMGGVAGSFENSGSTFGSCGSSSSSSGFESFGSFEDLDVFFQVPQYGNTNGGSSPPSLGASPSVSSSVSVPWAGPTPTRETFGVSLGVGV</sequence>
<proteinExistence type="inferred from homology"/>
<feature type="compositionally biased region" description="Basic residues" evidence="6">
    <location>
        <begin position="181"/>
        <end position="191"/>
    </location>
</feature>
<keyword evidence="4 5" id="KW-0539">Nucleus</keyword>
<feature type="region of interest" description="Disordered" evidence="6">
    <location>
        <begin position="254"/>
        <end position="353"/>
    </location>
</feature>
<organism evidence="8 9">
    <name type="scientific">Lentinula detonsa</name>
    <dbReference type="NCBI Taxonomy" id="2804962"/>
    <lineage>
        <taxon>Eukaryota</taxon>
        <taxon>Fungi</taxon>
        <taxon>Dikarya</taxon>
        <taxon>Basidiomycota</taxon>
        <taxon>Agaricomycotina</taxon>
        <taxon>Agaricomycetes</taxon>
        <taxon>Agaricomycetidae</taxon>
        <taxon>Agaricales</taxon>
        <taxon>Marasmiineae</taxon>
        <taxon>Omphalotaceae</taxon>
        <taxon>Lentinula</taxon>
    </lineage>
</organism>
<accession>A0A9W8U392</accession>
<reference evidence="8 9" key="1">
    <citation type="journal article" date="2023" name="Proc. Natl. Acad. Sci. U.S.A.">
        <title>A global phylogenomic analysis of the shiitake genus Lentinula.</title>
        <authorList>
            <person name="Sierra-Patev S."/>
            <person name="Min B."/>
            <person name="Naranjo-Ortiz M."/>
            <person name="Looney B."/>
            <person name="Konkel Z."/>
            <person name="Slot J.C."/>
            <person name="Sakamoto Y."/>
            <person name="Steenwyk J.L."/>
            <person name="Rokas A."/>
            <person name="Carro J."/>
            <person name="Camarero S."/>
            <person name="Ferreira P."/>
            <person name="Molpeceres G."/>
            <person name="Ruiz-Duenas F.J."/>
            <person name="Serrano A."/>
            <person name="Henrissat B."/>
            <person name="Drula E."/>
            <person name="Hughes K.W."/>
            <person name="Mata J.L."/>
            <person name="Ishikawa N.K."/>
            <person name="Vargas-Isla R."/>
            <person name="Ushijima S."/>
            <person name="Smith C.A."/>
            <person name="Donoghue J."/>
            <person name="Ahrendt S."/>
            <person name="Andreopoulos W."/>
            <person name="He G."/>
            <person name="LaButti K."/>
            <person name="Lipzen A."/>
            <person name="Ng V."/>
            <person name="Riley R."/>
            <person name="Sandor L."/>
            <person name="Barry K."/>
            <person name="Martinez A.T."/>
            <person name="Xiao Y."/>
            <person name="Gibbons J.G."/>
            <person name="Terashima K."/>
            <person name="Grigoriev I.V."/>
            <person name="Hibbett D."/>
        </authorList>
    </citation>
    <scope>NUCLEOTIDE SEQUENCE [LARGE SCALE GENOMIC DNA]</scope>
    <source>
        <strain evidence="8 9">TFB7810</strain>
    </source>
</reference>
<keyword evidence="9" id="KW-1185">Reference proteome</keyword>
<dbReference type="PROSITE" id="PS50071">
    <property type="entry name" value="HOMEOBOX_2"/>
    <property type="match status" value="1"/>
</dbReference>
<evidence type="ECO:0000256" key="3">
    <source>
        <dbReference type="ARBA" id="ARBA00023155"/>
    </source>
</evidence>
<feature type="compositionally biased region" description="Polar residues" evidence="6">
    <location>
        <begin position="258"/>
        <end position="270"/>
    </location>
</feature>
<dbReference type="Gene3D" id="1.10.10.60">
    <property type="entry name" value="Homeodomain-like"/>
    <property type="match status" value="1"/>
</dbReference>
<feature type="compositionally biased region" description="Polar residues" evidence="6">
    <location>
        <begin position="626"/>
        <end position="636"/>
    </location>
</feature>
<evidence type="ECO:0000256" key="5">
    <source>
        <dbReference type="PROSITE-ProRule" id="PRU00108"/>
    </source>
</evidence>
<feature type="compositionally biased region" description="Basic and acidic residues" evidence="6">
    <location>
        <begin position="287"/>
        <end position="297"/>
    </location>
</feature>
<evidence type="ECO:0000259" key="7">
    <source>
        <dbReference type="PROSITE" id="PS50071"/>
    </source>
</evidence>
<feature type="region of interest" description="Disordered" evidence="6">
    <location>
        <begin position="626"/>
        <end position="647"/>
    </location>
</feature>
<evidence type="ECO:0000313" key="9">
    <source>
        <dbReference type="Proteomes" id="UP001142393"/>
    </source>
</evidence>
<keyword evidence="3 5" id="KW-0371">Homeobox</keyword>
<dbReference type="GO" id="GO:0005634">
    <property type="term" value="C:nucleus"/>
    <property type="evidence" value="ECO:0007669"/>
    <property type="project" value="UniProtKB-SubCell"/>
</dbReference>
<feature type="region of interest" description="Disordered" evidence="6">
    <location>
        <begin position="744"/>
        <end position="805"/>
    </location>
</feature>
<evidence type="ECO:0000256" key="2">
    <source>
        <dbReference type="ARBA" id="ARBA00023125"/>
    </source>
</evidence>
<feature type="region of interest" description="Disordered" evidence="6">
    <location>
        <begin position="495"/>
        <end position="570"/>
    </location>
</feature>
<feature type="compositionally biased region" description="Low complexity" evidence="6">
    <location>
        <begin position="853"/>
        <end position="873"/>
    </location>
</feature>
<dbReference type="InterPro" id="IPR001356">
    <property type="entry name" value="HD"/>
</dbReference>
<feature type="compositionally biased region" description="Low complexity" evidence="6">
    <location>
        <begin position="316"/>
        <end position="328"/>
    </location>
</feature>
<evidence type="ECO:0000313" key="8">
    <source>
        <dbReference type="EMBL" id="KAJ3750714.1"/>
    </source>
</evidence>
<evidence type="ECO:0000256" key="4">
    <source>
        <dbReference type="ARBA" id="ARBA00023242"/>
    </source>
</evidence>
<name>A0A9W8U392_9AGAR</name>
<feature type="region of interest" description="Disordered" evidence="6">
    <location>
        <begin position="847"/>
        <end position="892"/>
    </location>
</feature>
<comment type="subcellular location">
    <subcellularLocation>
        <location evidence="5">Nucleus</location>
    </subcellularLocation>
</comment>
<dbReference type="CDD" id="cd00086">
    <property type="entry name" value="homeodomain"/>
    <property type="match status" value="1"/>
</dbReference>
<feature type="domain" description="Homeobox" evidence="7">
    <location>
        <begin position="137"/>
        <end position="173"/>
    </location>
</feature>
<feature type="DNA-binding region" description="Homeobox" evidence="5">
    <location>
        <begin position="139"/>
        <end position="174"/>
    </location>
</feature>
<dbReference type="SUPFAM" id="SSF46689">
    <property type="entry name" value="Homeodomain-like"/>
    <property type="match status" value="1"/>
</dbReference>
<feature type="region of interest" description="Disordered" evidence="6">
    <location>
        <begin position="177"/>
        <end position="201"/>
    </location>
</feature>
<feature type="compositionally biased region" description="Acidic residues" evidence="6">
    <location>
        <begin position="519"/>
        <end position="540"/>
    </location>
</feature>
<dbReference type="AlphaFoldDB" id="A0A9W8U392"/>
<dbReference type="GO" id="GO:0006355">
    <property type="term" value="P:regulation of DNA-templated transcription"/>
    <property type="evidence" value="ECO:0007669"/>
    <property type="project" value="InterPro"/>
</dbReference>
<protein>
    <submittedName>
        <fullName evidence="8">HD1 homeodomain mating-type protein Le.a1-6</fullName>
    </submittedName>
</protein>
<dbReference type="GO" id="GO:0003677">
    <property type="term" value="F:DNA binding"/>
    <property type="evidence" value="ECO:0007669"/>
    <property type="project" value="UniProtKB-UniRule"/>
</dbReference>
<gene>
    <name evidence="8" type="ORF">DFH05DRAFT_109622</name>
</gene>
<dbReference type="InterPro" id="IPR009057">
    <property type="entry name" value="Homeodomain-like_sf"/>
</dbReference>
<dbReference type="Proteomes" id="UP001142393">
    <property type="component" value="Unassembled WGS sequence"/>
</dbReference>
<feature type="compositionally biased region" description="Low complexity" evidence="6">
    <location>
        <begin position="744"/>
        <end position="775"/>
    </location>
</feature>
<feature type="compositionally biased region" description="Low complexity" evidence="6">
    <location>
        <begin position="495"/>
        <end position="515"/>
    </location>
</feature>
<evidence type="ECO:0000256" key="6">
    <source>
        <dbReference type="SAM" id="MobiDB-lite"/>
    </source>
</evidence>
<comment type="caution">
    <text evidence="8">The sequence shown here is derived from an EMBL/GenBank/DDBJ whole genome shotgun (WGS) entry which is preliminary data.</text>
</comment>
<evidence type="ECO:0000256" key="1">
    <source>
        <dbReference type="ARBA" id="ARBA00005800"/>
    </source>
</evidence>
<dbReference type="InterPro" id="IPR008422">
    <property type="entry name" value="KN_HD"/>
</dbReference>